<evidence type="ECO:0000313" key="2">
    <source>
        <dbReference type="EMBL" id="RAJ14449.1"/>
    </source>
</evidence>
<dbReference type="RefSeq" id="WP_111659940.1">
    <property type="nucleotide sequence ID" value="NZ_QLLO01000005.1"/>
</dbReference>
<dbReference type="EMBL" id="QLLO01000005">
    <property type="protein sequence ID" value="RAJ14449.1"/>
    <property type="molecule type" value="Genomic_DNA"/>
</dbReference>
<name>A0A327RC78_9FLAO</name>
<dbReference type="GO" id="GO:0046819">
    <property type="term" value="P:protein secretion by the type V secretion system"/>
    <property type="evidence" value="ECO:0007669"/>
    <property type="project" value="TreeGrafter"/>
</dbReference>
<dbReference type="Proteomes" id="UP000248703">
    <property type="component" value="Unassembled WGS sequence"/>
</dbReference>
<dbReference type="InterPro" id="IPR051544">
    <property type="entry name" value="TPS_OM_transporter"/>
</dbReference>
<organism evidence="2 3">
    <name type="scientific">Olleya aquimaris</name>
    <dbReference type="NCBI Taxonomy" id="639310"/>
    <lineage>
        <taxon>Bacteria</taxon>
        <taxon>Pseudomonadati</taxon>
        <taxon>Bacteroidota</taxon>
        <taxon>Flavobacteriia</taxon>
        <taxon>Flavobacteriales</taxon>
        <taxon>Flavobacteriaceae</taxon>
    </lineage>
</organism>
<feature type="domain" description="POTRA" evidence="1">
    <location>
        <begin position="183"/>
        <end position="235"/>
    </location>
</feature>
<dbReference type="GO" id="GO:0019867">
    <property type="term" value="C:outer membrane"/>
    <property type="evidence" value="ECO:0007669"/>
    <property type="project" value="InterPro"/>
</dbReference>
<dbReference type="Pfam" id="PF07244">
    <property type="entry name" value="POTRA"/>
    <property type="match status" value="1"/>
</dbReference>
<evidence type="ECO:0000313" key="3">
    <source>
        <dbReference type="Proteomes" id="UP000248703"/>
    </source>
</evidence>
<reference evidence="2 3" key="1">
    <citation type="submission" date="2018-06" db="EMBL/GenBank/DDBJ databases">
        <title>Genomic Encyclopedia of Archaeal and Bacterial Type Strains, Phase II (KMG-II): from individual species to whole genera.</title>
        <authorList>
            <person name="Goeker M."/>
        </authorList>
    </citation>
    <scope>NUCLEOTIDE SEQUENCE [LARGE SCALE GENOMIC DNA]</scope>
    <source>
        <strain evidence="2 3">DSM 24464</strain>
    </source>
</reference>
<dbReference type="GO" id="GO:0008320">
    <property type="term" value="F:protein transmembrane transporter activity"/>
    <property type="evidence" value="ECO:0007669"/>
    <property type="project" value="TreeGrafter"/>
</dbReference>
<sequence length="565" mass="64587">MNFIKKLLIVSVIISFQLSIGQEIKLNIIGFDDHETSKILDFKYQFTHNSLASIKSEVILFQNKLEKAGYLNNEIISTSLETDSVYVAKFHLKNKIENLVIYIDSTISSKSYFQKLKFPELNTNSFTLKYDSVEKELKKYNQIVSSSGFPFSNLKLSDIKQVDSNTLNAKLVIETKEPIRKLDKIIIKGYEKFPASYLKRFLKIKTGKPFNLELINKKTLALNNLSFANQAKSPEILFTKDSTQLYLYLEKTPSNNFDGFIGFTTNETSNKIEFNGYLNLFLENNLNYGESLYLDYKSDESDQKNFNLKVNLPYIFGSPLGVEASLAILKRDSTFINTKQQANLFYQLNDKTSFFIGLESTESSNLSNTNNLNNVADFNSVFYTTRFQYTKRQNLEKLFQIKSFLKIQLGLGKRDTDTFSEPQTLVDISAHHIFNLNPKNSIYLKGTVQSIDSDSYLENELFRFGGINTIRGFTENSLSANSLYILNSEYRYKLSNSIFINSVIDVANFNNNVINQKENLYGFGFGFGILTKGGLLRFIYANGKTAQDSFNFSNSKIHLSLNATF</sequence>
<dbReference type="PANTHER" id="PTHR34597:SF3">
    <property type="entry name" value="OUTER MEMBRANE TRANSPORTER CDIB"/>
    <property type="match status" value="1"/>
</dbReference>
<keyword evidence="3" id="KW-1185">Reference proteome</keyword>
<gene>
    <name evidence="2" type="ORF">LY08_01624</name>
</gene>
<proteinExistence type="predicted"/>
<dbReference type="InterPro" id="IPR010827">
    <property type="entry name" value="BamA/TamA_POTRA"/>
</dbReference>
<dbReference type="AlphaFoldDB" id="A0A327RC78"/>
<dbReference type="PANTHER" id="PTHR34597">
    <property type="entry name" value="SLR1661 PROTEIN"/>
    <property type="match status" value="1"/>
</dbReference>
<dbReference type="OrthoDB" id="9811416at2"/>
<accession>A0A327RC78</accession>
<comment type="caution">
    <text evidence="2">The sequence shown here is derived from an EMBL/GenBank/DDBJ whole genome shotgun (WGS) entry which is preliminary data.</text>
</comment>
<protein>
    <submittedName>
        <fullName evidence="2">Hemolysin activation/secretion protein</fullName>
    </submittedName>
</protein>
<dbReference type="GO" id="GO:0098046">
    <property type="term" value="C:type V protein secretion system complex"/>
    <property type="evidence" value="ECO:0007669"/>
    <property type="project" value="TreeGrafter"/>
</dbReference>
<evidence type="ECO:0000259" key="1">
    <source>
        <dbReference type="Pfam" id="PF07244"/>
    </source>
</evidence>
<dbReference type="Gene3D" id="2.40.160.50">
    <property type="entry name" value="membrane protein fhac: a member of the omp85/tpsb transporter family"/>
    <property type="match status" value="1"/>
</dbReference>